<feature type="compositionally biased region" description="Basic residues" evidence="10">
    <location>
        <begin position="198"/>
        <end position="212"/>
    </location>
</feature>
<comment type="similarity">
    <text evidence="7">Belongs to the snail C2H2-type zinc-finger protein family.</text>
</comment>
<evidence type="ECO:0000259" key="11">
    <source>
        <dbReference type="PROSITE" id="PS50157"/>
    </source>
</evidence>
<feature type="domain" description="C2H2-type" evidence="11">
    <location>
        <begin position="279"/>
        <end position="306"/>
    </location>
</feature>
<feature type="domain" description="C2H2-type" evidence="11">
    <location>
        <begin position="250"/>
        <end position="278"/>
    </location>
</feature>
<feature type="domain" description="C2H2-type" evidence="11">
    <location>
        <begin position="416"/>
        <end position="443"/>
    </location>
</feature>
<dbReference type="SMART" id="SM00355">
    <property type="entry name" value="ZnF_C2H2"/>
    <property type="match status" value="9"/>
</dbReference>
<keyword evidence="14" id="KW-1185">Reference proteome</keyword>
<dbReference type="FunFam" id="3.30.160.60:FF:000145">
    <property type="entry name" value="Zinc finger protein 574"/>
    <property type="match status" value="1"/>
</dbReference>
<dbReference type="Pfam" id="PF07776">
    <property type="entry name" value="zf-AD"/>
    <property type="match status" value="1"/>
</dbReference>
<evidence type="ECO:0000313" key="14">
    <source>
        <dbReference type="Proteomes" id="UP000594454"/>
    </source>
</evidence>
<feature type="domain" description="C2H2-type" evidence="11">
    <location>
        <begin position="335"/>
        <end position="357"/>
    </location>
</feature>
<dbReference type="SUPFAM" id="SSF57667">
    <property type="entry name" value="beta-beta-alpha zinc fingers"/>
    <property type="match status" value="5"/>
</dbReference>
<evidence type="ECO:0000256" key="3">
    <source>
        <dbReference type="ARBA" id="ARBA00022737"/>
    </source>
</evidence>
<feature type="compositionally biased region" description="Acidic residues" evidence="10">
    <location>
        <begin position="483"/>
        <end position="494"/>
    </location>
</feature>
<dbReference type="SUPFAM" id="SSF57716">
    <property type="entry name" value="Glucocorticoid receptor-like (DNA-binding domain)"/>
    <property type="match status" value="1"/>
</dbReference>
<feature type="binding site" evidence="9">
    <location>
        <position position="10"/>
    </location>
    <ligand>
        <name>Zn(2+)</name>
        <dbReference type="ChEBI" id="CHEBI:29105"/>
    </ligand>
</feature>
<evidence type="ECO:0000256" key="6">
    <source>
        <dbReference type="ARBA" id="ARBA00023242"/>
    </source>
</evidence>
<feature type="domain" description="C2H2-type" evidence="11">
    <location>
        <begin position="444"/>
        <end position="471"/>
    </location>
</feature>
<keyword evidence="6" id="KW-0539">Nucleus</keyword>
<accession>A0A7R8V0P9</accession>
<comment type="subcellular location">
    <subcellularLocation>
        <location evidence="1">Nucleus</location>
    </subcellularLocation>
</comment>
<dbReference type="OMA" id="METHGER"/>
<keyword evidence="4 8" id="KW-0863">Zinc-finger</keyword>
<feature type="region of interest" description="Disordered" evidence="10">
    <location>
        <begin position="128"/>
        <end position="217"/>
    </location>
</feature>
<feature type="domain" description="C2H2-type" evidence="11">
    <location>
        <begin position="360"/>
        <end position="387"/>
    </location>
</feature>
<dbReference type="OrthoDB" id="6077919at2759"/>
<dbReference type="SMART" id="SM00868">
    <property type="entry name" value="zf-AD"/>
    <property type="match status" value="1"/>
</dbReference>
<evidence type="ECO:0000256" key="9">
    <source>
        <dbReference type="PROSITE-ProRule" id="PRU01263"/>
    </source>
</evidence>
<dbReference type="InParanoid" id="A0A7R8V0P9"/>
<dbReference type="AlphaFoldDB" id="A0A7R8V0P9"/>
<dbReference type="GO" id="GO:0008270">
    <property type="term" value="F:zinc ion binding"/>
    <property type="evidence" value="ECO:0007669"/>
    <property type="project" value="UniProtKB-UniRule"/>
</dbReference>
<feature type="binding site" evidence="9">
    <location>
        <position position="7"/>
    </location>
    <ligand>
        <name>Zn(2+)</name>
        <dbReference type="ChEBI" id="CHEBI:29105"/>
    </ligand>
</feature>
<dbReference type="PANTHER" id="PTHR24388:SF104">
    <property type="entry name" value="AT-RICH BINDING PROTEIN-RELATED"/>
    <property type="match status" value="1"/>
</dbReference>
<dbReference type="InterPro" id="IPR036236">
    <property type="entry name" value="Znf_C2H2_sf"/>
</dbReference>
<dbReference type="PROSITE" id="PS50157">
    <property type="entry name" value="ZINC_FINGER_C2H2_2"/>
    <property type="match status" value="8"/>
</dbReference>
<dbReference type="Gene3D" id="3.30.160.60">
    <property type="entry name" value="Classic Zinc Finger"/>
    <property type="match status" value="7"/>
</dbReference>
<reference evidence="13 14" key="1">
    <citation type="submission" date="2020-11" db="EMBL/GenBank/DDBJ databases">
        <authorList>
            <person name="Wallbank WR R."/>
            <person name="Pardo Diaz C."/>
            <person name="Kozak K."/>
            <person name="Martin S."/>
            <person name="Jiggins C."/>
            <person name="Moest M."/>
            <person name="Warren A I."/>
            <person name="Generalovic N T."/>
            <person name="Byers J.R.P. K."/>
            <person name="Montejo-Kovacevich G."/>
            <person name="Yen C E."/>
        </authorList>
    </citation>
    <scope>NUCLEOTIDE SEQUENCE [LARGE SCALE GENOMIC DNA]</scope>
</reference>
<dbReference type="InterPro" id="IPR050527">
    <property type="entry name" value="Snail/Krueppel_Znf"/>
</dbReference>
<protein>
    <submittedName>
        <fullName evidence="13">Uncharacterized protein</fullName>
    </submittedName>
</protein>
<dbReference type="EMBL" id="LR899013">
    <property type="protein sequence ID" value="CAD7090089.1"/>
    <property type="molecule type" value="Genomic_DNA"/>
</dbReference>
<feature type="region of interest" description="Disordered" evidence="10">
    <location>
        <begin position="474"/>
        <end position="494"/>
    </location>
</feature>
<evidence type="ECO:0000256" key="7">
    <source>
        <dbReference type="ARBA" id="ARBA00037948"/>
    </source>
</evidence>
<dbReference type="Pfam" id="PF00096">
    <property type="entry name" value="zf-C2H2"/>
    <property type="match status" value="4"/>
</dbReference>
<dbReference type="GO" id="GO:0000978">
    <property type="term" value="F:RNA polymerase II cis-regulatory region sequence-specific DNA binding"/>
    <property type="evidence" value="ECO:0007669"/>
    <property type="project" value="TreeGrafter"/>
</dbReference>
<dbReference type="PANTHER" id="PTHR24388">
    <property type="entry name" value="ZINC FINGER PROTEIN"/>
    <property type="match status" value="1"/>
</dbReference>
<keyword evidence="2 9" id="KW-0479">Metal-binding</keyword>
<evidence type="ECO:0000256" key="1">
    <source>
        <dbReference type="ARBA" id="ARBA00004123"/>
    </source>
</evidence>
<evidence type="ECO:0000259" key="12">
    <source>
        <dbReference type="PROSITE" id="PS51915"/>
    </source>
</evidence>
<keyword evidence="3" id="KW-0677">Repeat</keyword>
<dbReference type="PROSITE" id="PS51915">
    <property type="entry name" value="ZAD"/>
    <property type="match status" value="1"/>
</dbReference>
<name>A0A7R8V0P9_HERIL</name>
<feature type="domain" description="ZAD" evidence="12">
    <location>
        <begin position="5"/>
        <end position="77"/>
    </location>
</feature>
<feature type="domain" description="C2H2-type" evidence="11">
    <location>
        <begin position="388"/>
        <end position="415"/>
    </location>
</feature>
<sequence length="521" mass="60410">MNTDYTCRVCETTENLEIIFKKENKGILAMFKVIANVSIEPDDALPKCLCVSCMKQLEQAHEFKIQCEETDRKWRERLSHKVTNKNNTTRQEQDNYEYEEARFIYDYSKDNRESVFIKKEEIFEPECHLEDTEILQNSSSSEKEDDPNSGDEAPDAQSSFSDTPAKKEISEDVAPKPSKRGRPKSTSKPALKLLTPRPKGRPKGSTKAKMAKQRAMLQPGEDKVYQCHICQKVLTKRGLGVHMETHGERHVCQLCGKQYSQRTGLNRHIRHFHNQQRPHECELCGKRFPRVSALQLHAATHRSERRFKCEICERTFKTTHCLNIHRKVHGDGSKLMCNICGQTFTDTPTQLAHMRKHRDFQCSVCSKRFVCEESMRIHEARHVNEKMHPCDFCSQTFRRICDLNQHKLIHPESRPYECSVCGKTYRHRGGLYMHTLVHTGGMEFRCELCPKKFMKKYSLTKHILKHEAEAAESEAERIKQENEAEAMENEPDSFDMELDQVKLNSLDGLLNGQNDEVGVMN</sequence>
<evidence type="ECO:0000256" key="8">
    <source>
        <dbReference type="PROSITE-ProRule" id="PRU00042"/>
    </source>
</evidence>
<dbReference type="InterPro" id="IPR013087">
    <property type="entry name" value="Znf_C2H2_type"/>
</dbReference>
<proteinExistence type="inferred from homology"/>
<evidence type="ECO:0000256" key="10">
    <source>
        <dbReference type="SAM" id="MobiDB-lite"/>
    </source>
</evidence>
<dbReference type="Proteomes" id="UP000594454">
    <property type="component" value="Chromosome 5"/>
</dbReference>
<organism evidence="13 14">
    <name type="scientific">Hermetia illucens</name>
    <name type="common">Black soldier fly</name>
    <dbReference type="NCBI Taxonomy" id="343691"/>
    <lineage>
        <taxon>Eukaryota</taxon>
        <taxon>Metazoa</taxon>
        <taxon>Ecdysozoa</taxon>
        <taxon>Arthropoda</taxon>
        <taxon>Hexapoda</taxon>
        <taxon>Insecta</taxon>
        <taxon>Pterygota</taxon>
        <taxon>Neoptera</taxon>
        <taxon>Endopterygota</taxon>
        <taxon>Diptera</taxon>
        <taxon>Brachycera</taxon>
        <taxon>Stratiomyomorpha</taxon>
        <taxon>Stratiomyidae</taxon>
        <taxon>Hermetiinae</taxon>
        <taxon>Hermetia</taxon>
    </lineage>
</organism>
<dbReference type="GO" id="GO:0005634">
    <property type="term" value="C:nucleus"/>
    <property type="evidence" value="ECO:0007669"/>
    <property type="project" value="UniProtKB-SubCell"/>
</dbReference>
<feature type="binding site" evidence="9">
    <location>
        <position position="50"/>
    </location>
    <ligand>
        <name>Zn(2+)</name>
        <dbReference type="ChEBI" id="CHEBI:29105"/>
    </ligand>
</feature>
<dbReference type="GO" id="GO:0000981">
    <property type="term" value="F:DNA-binding transcription factor activity, RNA polymerase II-specific"/>
    <property type="evidence" value="ECO:0007669"/>
    <property type="project" value="TreeGrafter"/>
</dbReference>
<dbReference type="Pfam" id="PF13912">
    <property type="entry name" value="zf-C2H2_6"/>
    <property type="match status" value="2"/>
</dbReference>
<feature type="compositionally biased region" description="Basic and acidic residues" evidence="10">
    <location>
        <begin position="164"/>
        <end position="174"/>
    </location>
</feature>
<feature type="binding site" evidence="9">
    <location>
        <position position="53"/>
    </location>
    <ligand>
        <name>Zn(2+)</name>
        <dbReference type="ChEBI" id="CHEBI:29105"/>
    </ligand>
</feature>
<evidence type="ECO:0000256" key="5">
    <source>
        <dbReference type="ARBA" id="ARBA00022833"/>
    </source>
</evidence>
<evidence type="ECO:0000256" key="4">
    <source>
        <dbReference type="ARBA" id="ARBA00022771"/>
    </source>
</evidence>
<gene>
    <name evidence="13" type="ORF">HERILL_LOCUS12598</name>
</gene>
<dbReference type="PROSITE" id="PS00028">
    <property type="entry name" value="ZINC_FINGER_C2H2_1"/>
    <property type="match status" value="7"/>
</dbReference>
<evidence type="ECO:0000256" key="2">
    <source>
        <dbReference type="ARBA" id="ARBA00022723"/>
    </source>
</evidence>
<dbReference type="FunFam" id="3.30.160.60:FF:000100">
    <property type="entry name" value="Zinc finger 45-like"/>
    <property type="match status" value="1"/>
</dbReference>
<evidence type="ECO:0000313" key="13">
    <source>
        <dbReference type="EMBL" id="CAD7090089.1"/>
    </source>
</evidence>
<dbReference type="Gene3D" id="3.40.1800.20">
    <property type="match status" value="1"/>
</dbReference>
<feature type="domain" description="C2H2-type" evidence="11">
    <location>
        <begin position="307"/>
        <end position="329"/>
    </location>
</feature>
<keyword evidence="5 9" id="KW-0862">Zinc</keyword>
<dbReference type="InterPro" id="IPR012934">
    <property type="entry name" value="Znf_AD"/>
</dbReference>
<feature type="compositionally biased region" description="Acidic residues" evidence="10">
    <location>
        <begin position="143"/>
        <end position="154"/>
    </location>
</feature>